<name>A0A0K0XTG1_9GAMM</name>
<proteinExistence type="predicted"/>
<dbReference type="STRING" id="1579979.WM2015_617"/>
<reference evidence="1 2" key="1">
    <citation type="submission" date="2015-07" db="EMBL/GenBank/DDBJ databases">
        <authorList>
            <person name="Noorani M."/>
        </authorList>
    </citation>
    <scope>NUCLEOTIDE SEQUENCE [LARGE SCALE GENOMIC DNA]</scope>
    <source>
        <strain evidence="1 2">KCTC 42284</strain>
    </source>
</reference>
<dbReference type="PANTHER" id="PTHR32305:SF15">
    <property type="entry name" value="PROTEIN RHSA-RELATED"/>
    <property type="match status" value="1"/>
</dbReference>
<accession>A0A0K0XTG1</accession>
<dbReference type="KEGG" id="wma:WM2015_617"/>
<sequence length="701" mass="75788">MGTFGEEIAQFSVYRWDGAGRLTRRENLAYGYANGQLSSPHLEFFQYDLRDRLTRTHYQRVISSSPGIPDFEQDIGYDQAGNILTKTGVTDPAEPTDVYRYGDGIYCALGAGPHALCGVGAGAGCYSYDLTGNLLADGERTFTYTSSRRLATVEGAGGSARSEYFYGASRNKRVRAENSGQGLRYTIFVGDVEFNYDASFSGGQIGSLRETKKRVGSQVLITLDTVSGVERTHYRHMDHQGSLVALSDENGQTIARMSFDPWGARRAMVAGDNDGWIPYTQPIATAWSEEFQRMLDWTERGYTGHEHMDALGLIHMNGRIYDPVLARFIQSDPFIEDVGTLNRYTYVHNNPLGWVDPSGFTGRPNNTRDRGNHAFRMFASSVIGMATWAYAATSITTGMTVAEKASVAAVAASGSAASTYVATGSVKGAFISFSTALLFNSVGQGFHDKSLPKQMFAHGIVGGVSAAASGGDFARGFMAASFTKMVSPSIQDLPVGALEQTLIAGAVSGLASEISGGKFGLSAVRGAMGYALNQNLSDQTSASIDDVEDDYPDFRIPMRLSDELALSDVQEAYDLLYILNVDSVFQDTEFGRLVDVDGTSIVGRAIGNHAISFSHGGVRYDGPTDNETILGINPRYMAHTHGAAGTNRDLFSPDDIRLSRAGGIPVFLSDHRGNFKVYLPSMGDRDFAGHLLCRACIPIPN</sequence>
<dbReference type="InterPro" id="IPR022385">
    <property type="entry name" value="Rhs_assc_core"/>
</dbReference>
<dbReference type="Proteomes" id="UP000066624">
    <property type="component" value="Chromosome"/>
</dbReference>
<dbReference type="InterPro" id="IPR050708">
    <property type="entry name" value="T6SS_VgrG/RHS"/>
</dbReference>
<dbReference type="OrthoDB" id="9816400at2"/>
<dbReference type="RefSeq" id="WP_049724667.1">
    <property type="nucleotide sequence ID" value="NZ_CP012154.1"/>
</dbReference>
<dbReference type="PANTHER" id="PTHR32305">
    <property type="match status" value="1"/>
</dbReference>
<dbReference type="EMBL" id="CP012154">
    <property type="protein sequence ID" value="AKS40999.1"/>
    <property type="molecule type" value="Genomic_DNA"/>
</dbReference>
<keyword evidence="2" id="KW-1185">Reference proteome</keyword>
<dbReference type="NCBIfam" id="TIGR03696">
    <property type="entry name" value="Rhs_assc_core"/>
    <property type="match status" value="1"/>
</dbReference>
<gene>
    <name evidence="1" type="ORF">WM2015_617</name>
</gene>
<protein>
    <submittedName>
        <fullName evidence="1">Uncharacterized protein</fullName>
    </submittedName>
</protein>
<dbReference type="AlphaFoldDB" id="A0A0K0XTG1"/>
<evidence type="ECO:0000313" key="2">
    <source>
        <dbReference type="Proteomes" id="UP000066624"/>
    </source>
</evidence>
<organism evidence="1 2">
    <name type="scientific">Wenzhouxiangella marina</name>
    <dbReference type="NCBI Taxonomy" id="1579979"/>
    <lineage>
        <taxon>Bacteria</taxon>
        <taxon>Pseudomonadati</taxon>
        <taxon>Pseudomonadota</taxon>
        <taxon>Gammaproteobacteria</taxon>
        <taxon>Chromatiales</taxon>
        <taxon>Wenzhouxiangellaceae</taxon>
        <taxon>Wenzhouxiangella</taxon>
    </lineage>
</organism>
<dbReference type="Gene3D" id="2.180.10.10">
    <property type="entry name" value="RHS repeat-associated core"/>
    <property type="match status" value="1"/>
</dbReference>
<evidence type="ECO:0000313" key="1">
    <source>
        <dbReference type="EMBL" id="AKS40999.1"/>
    </source>
</evidence>